<evidence type="ECO:0000313" key="4">
    <source>
        <dbReference type="Proteomes" id="UP001595897"/>
    </source>
</evidence>
<feature type="transmembrane region" description="Helical" evidence="1">
    <location>
        <begin position="12"/>
        <end position="34"/>
    </location>
</feature>
<keyword evidence="1" id="KW-0472">Membrane</keyword>
<dbReference type="InterPro" id="IPR036465">
    <property type="entry name" value="vWFA_dom_sf"/>
</dbReference>
<dbReference type="Gene3D" id="3.40.50.410">
    <property type="entry name" value="von Willebrand factor, type A domain"/>
    <property type="match status" value="1"/>
</dbReference>
<feature type="domain" description="VWFA" evidence="2">
    <location>
        <begin position="152"/>
        <end position="271"/>
    </location>
</feature>
<dbReference type="CDD" id="cd00198">
    <property type="entry name" value="vWFA"/>
    <property type="match status" value="1"/>
</dbReference>
<keyword evidence="1" id="KW-1133">Transmembrane helix</keyword>
<dbReference type="EMBL" id="JBHSGU010000005">
    <property type="protein sequence ID" value="MFC4701123.1"/>
    <property type="molecule type" value="Genomic_DNA"/>
</dbReference>
<dbReference type="RefSeq" id="WP_382409266.1">
    <property type="nucleotide sequence ID" value="NZ_JBHSGU010000005.1"/>
</dbReference>
<keyword evidence="1" id="KW-0812">Transmembrane</keyword>
<organism evidence="3 4">
    <name type="scientific">Glaciecola siphonariae</name>
    <dbReference type="NCBI Taxonomy" id="521012"/>
    <lineage>
        <taxon>Bacteria</taxon>
        <taxon>Pseudomonadati</taxon>
        <taxon>Pseudomonadota</taxon>
        <taxon>Gammaproteobacteria</taxon>
        <taxon>Alteromonadales</taxon>
        <taxon>Alteromonadaceae</taxon>
        <taxon>Glaciecola</taxon>
    </lineage>
</organism>
<dbReference type="Pfam" id="PF13519">
    <property type="entry name" value="VWA_2"/>
    <property type="match status" value="1"/>
</dbReference>
<comment type="caution">
    <text evidence="3">The sequence shown here is derived from an EMBL/GenBank/DDBJ whole genome shotgun (WGS) entry which is preliminary data.</text>
</comment>
<dbReference type="SUPFAM" id="SSF53300">
    <property type="entry name" value="vWA-like"/>
    <property type="match status" value="1"/>
</dbReference>
<dbReference type="Proteomes" id="UP001595897">
    <property type="component" value="Unassembled WGS sequence"/>
</dbReference>
<evidence type="ECO:0000256" key="1">
    <source>
        <dbReference type="SAM" id="Phobius"/>
    </source>
</evidence>
<proteinExistence type="predicted"/>
<keyword evidence="4" id="KW-1185">Reference proteome</keyword>
<dbReference type="InterPro" id="IPR002035">
    <property type="entry name" value="VWF_A"/>
</dbReference>
<evidence type="ECO:0000313" key="3">
    <source>
        <dbReference type="EMBL" id="MFC4701123.1"/>
    </source>
</evidence>
<reference evidence="4" key="1">
    <citation type="journal article" date="2019" name="Int. J. Syst. Evol. Microbiol.">
        <title>The Global Catalogue of Microorganisms (GCM) 10K type strain sequencing project: providing services to taxonomists for standard genome sequencing and annotation.</title>
        <authorList>
            <consortium name="The Broad Institute Genomics Platform"/>
            <consortium name="The Broad Institute Genome Sequencing Center for Infectious Disease"/>
            <person name="Wu L."/>
            <person name="Ma J."/>
        </authorList>
    </citation>
    <scope>NUCLEOTIDE SEQUENCE [LARGE SCALE GENOMIC DNA]</scope>
    <source>
        <strain evidence="4">KACC 12507</strain>
    </source>
</reference>
<evidence type="ECO:0000259" key="2">
    <source>
        <dbReference type="Pfam" id="PF13519"/>
    </source>
</evidence>
<sequence>MSIFKKRREDGFNLAFLDVMACGLGAVILILILVKFSDNTDIPVEELARLEQEIAQSAEQSSELESFASEAKQALAKSSMQASELDTRIAQLTSEQNTLTAALRDKIAVIAELESAIAAAGPQTANDVIEITGAGEESYIVGLKVQGQRIGILLDMSASMTHESLIEVIKTKLASDNKKRSSPKWQRSLAILNWLLARLPKNAEVSVLAFNDTSQVLGKPISRQQNPEELNAIATQASRLVPTEGTNLQQALQQMTRTMGNVSDLYIITDGLPTYINPNSGFNESRGCKPIKGKQATITGECRIAAFGHTMRANPIQGVRTNIILLPLEGDSAAPALYWSWADSTQGTFIAPAGTWP</sequence>
<accession>A0ABV9M0G3</accession>
<gene>
    <name evidence="3" type="ORF">ACFO4O_13195</name>
</gene>
<name>A0ABV9M0G3_9ALTE</name>
<protein>
    <submittedName>
        <fullName evidence="3">VWA domain-containing protein</fullName>
    </submittedName>
</protein>